<comment type="caution">
    <text evidence="3">The sequence shown here is derived from an EMBL/GenBank/DDBJ whole genome shotgun (WGS) entry which is preliminary data.</text>
</comment>
<dbReference type="EMBL" id="JAVRRG010000151">
    <property type="protein sequence ID" value="KAK5080344.1"/>
    <property type="molecule type" value="Genomic_DNA"/>
</dbReference>
<protein>
    <recommendedName>
        <fullName evidence="5">MGS207 protein</fullName>
    </recommendedName>
</protein>
<organism evidence="3 4">
    <name type="scientific">Lithohypha guttulata</name>
    <dbReference type="NCBI Taxonomy" id="1690604"/>
    <lineage>
        <taxon>Eukaryota</taxon>
        <taxon>Fungi</taxon>
        <taxon>Dikarya</taxon>
        <taxon>Ascomycota</taxon>
        <taxon>Pezizomycotina</taxon>
        <taxon>Eurotiomycetes</taxon>
        <taxon>Chaetothyriomycetidae</taxon>
        <taxon>Chaetothyriales</taxon>
        <taxon>Trichomeriaceae</taxon>
        <taxon>Lithohypha</taxon>
    </lineage>
</organism>
<feature type="region of interest" description="Disordered" evidence="2">
    <location>
        <begin position="1"/>
        <end position="21"/>
    </location>
</feature>
<accession>A0ABR0JZL1</accession>
<evidence type="ECO:0008006" key="5">
    <source>
        <dbReference type="Google" id="ProtNLM"/>
    </source>
</evidence>
<dbReference type="Pfam" id="PF14027">
    <property type="entry name" value="Questin_oxidase"/>
    <property type="match status" value="1"/>
</dbReference>
<gene>
    <name evidence="3" type="ORF">LTR24_008544</name>
</gene>
<evidence type="ECO:0000313" key="3">
    <source>
        <dbReference type="EMBL" id="KAK5080344.1"/>
    </source>
</evidence>
<name>A0ABR0JZL1_9EURO</name>
<keyword evidence="4" id="KW-1185">Reference proteome</keyword>
<evidence type="ECO:0000256" key="2">
    <source>
        <dbReference type="SAM" id="MobiDB-lite"/>
    </source>
</evidence>
<evidence type="ECO:0000313" key="4">
    <source>
        <dbReference type="Proteomes" id="UP001345013"/>
    </source>
</evidence>
<evidence type="ECO:0000256" key="1">
    <source>
        <dbReference type="ARBA" id="ARBA00023002"/>
    </source>
</evidence>
<dbReference type="PANTHER" id="PTHR35870:SF6">
    <property type="entry name" value="MGS207 PROTEIN"/>
    <property type="match status" value="1"/>
</dbReference>
<reference evidence="3 4" key="1">
    <citation type="submission" date="2023-08" db="EMBL/GenBank/DDBJ databases">
        <title>Black Yeasts Isolated from many extreme environments.</title>
        <authorList>
            <person name="Coleine C."/>
            <person name="Stajich J.E."/>
            <person name="Selbmann L."/>
        </authorList>
    </citation>
    <scope>NUCLEOTIDE SEQUENCE [LARGE SCALE GENOMIC DNA]</scope>
    <source>
        <strain evidence="3 4">CCFEE 5885</strain>
    </source>
</reference>
<feature type="compositionally biased region" description="Polar residues" evidence="2">
    <location>
        <begin position="1"/>
        <end position="13"/>
    </location>
</feature>
<proteinExistence type="predicted"/>
<dbReference type="InterPro" id="IPR025337">
    <property type="entry name" value="Questin_oxidase-like"/>
</dbReference>
<dbReference type="PANTHER" id="PTHR35870">
    <property type="entry name" value="PROTEIN, PUTATIVE (AFU_ORTHOLOGUE AFUA_5G03330)-RELATED"/>
    <property type="match status" value="1"/>
</dbReference>
<dbReference type="Proteomes" id="UP001345013">
    <property type="component" value="Unassembled WGS sequence"/>
</dbReference>
<keyword evidence="1" id="KW-0560">Oxidoreductase</keyword>
<sequence length="429" mass="49254">MSAMMTSTTSGNENVRLPPPTKQIELEPAPIYDVYKLSDQRTQTLRRLLEKGHVTVAPLRNPQLILHSHLPHLLGSAYGLGADSQQLTETYEHDIKTLVNIDETFIRGDKISKENWRQFLGEKSYTVAYVDFFDEEVRNNNGDWEKVVQEYLYTGLEPLINGFCGGLAHPFIHLAYGYELRIPEVVTEALSLGCTEYVVCHGLLDNPPLVPSPYTTTDLAEVIKRVQHDERFDGIIEMAGTVNFGIVLQNRFEAFMEHWNAWEVKDPVQQLEHCCDLSVLLAITAGYDDGKYDFFYAHIMTVAHALRVLYHYFPTDKTMSILRQYGFFTIMIYILQKRLPFEIEGIESVETSGRDWDWVTKNALEHRWALDDHFFKVVRATKAFSETYGKKNDFYLKAAIKYITEFNGWEGFGEGVMGFLPSRDGYIPA</sequence>